<dbReference type="Pfam" id="PF11149">
    <property type="entry name" value="DUF2924"/>
    <property type="match status" value="1"/>
</dbReference>
<dbReference type="EMBL" id="LO017727">
    <property type="protein sequence ID" value="CRH06076.1"/>
    <property type="molecule type" value="Genomic_DNA"/>
</dbReference>
<dbReference type="AlphaFoldDB" id="A0A1S7LJU2"/>
<evidence type="ECO:0000313" key="1">
    <source>
        <dbReference type="EMBL" id="CRH06076.1"/>
    </source>
</evidence>
<dbReference type="InterPro" id="IPR021322">
    <property type="entry name" value="DUF2924"/>
</dbReference>
<gene>
    <name evidence="1" type="ORF">MAGMO_1901</name>
</gene>
<organism evidence="1">
    <name type="scientific">Magnetococcus massalia (strain MO-1)</name>
    <dbReference type="NCBI Taxonomy" id="451514"/>
    <lineage>
        <taxon>Bacteria</taxon>
        <taxon>Pseudomonadati</taxon>
        <taxon>Pseudomonadota</taxon>
        <taxon>Magnetococcia</taxon>
        <taxon>Magnetococcales</taxon>
        <taxon>Magnetococcaceae</taxon>
        <taxon>Magnetococcus</taxon>
    </lineage>
</organism>
<protein>
    <recommendedName>
        <fullName evidence="2">Bacteriophage-related protein</fullName>
    </recommendedName>
</protein>
<accession>A0A1S7LJU2</accession>
<name>A0A1S7LJU2_MAGMO</name>
<reference evidence="1" key="1">
    <citation type="submission" date="2015-04" db="EMBL/GenBank/DDBJ databases">
        <authorList>
            <person name="Syromyatnikov M.Y."/>
            <person name="Popov V.N."/>
        </authorList>
    </citation>
    <scope>NUCLEOTIDE SEQUENCE</scope>
    <source>
        <strain evidence="1">MO-1</strain>
    </source>
</reference>
<evidence type="ECO:0008006" key="2">
    <source>
        <dbReference type="Google" id="ProtNLM"/>
    </source>
</evidence>
<sequence length="151" mass="17030">MTENESVLRQVTALPEMTMADLKAMWKDLFDQEPPHHGKHYLVRKLAYRIQELAFGGINKATEKRLNALASGKKPLAKETLQTKRKENGLSPGTKLVREWKGNEYVVTVLEDGFELLGQKYRSLSGVAKAITGTHWSGNAFFGLKKSEKKK</sequence>
<proteinExistence type="predicted"/>